<accession>L7FM72</accession>
<evidence type="ECO:0000313" key="5">
    <source>
        <dbReference type="EMBL" id="ELP90969.1"/>
    </source>
</evidence>
<evidence type="ECO:0000256" key="4">
    <source>
        <dbReference type="SAM" id="SignalP"/>
    </source>
</evidence>
<dbReference type="PROSITE" id="PS00531">
    <property type="entry name" value="RNASE_T2_2"/>
    <property type="match status" value="1"/>
</dbReference>
<dbReference type="GeneID" id="14889959"/>
<dbReference type="GO" id="GO:0033897">
    <property type="term" value="F:ribonuclease T2 activity"/>
    <property type="evidence" value="ECO:0007669"/>
    <property type="project" value="InterPro"/>
</dbReference>
<keyword evidence="6" id="KW-1185">Reference proteome</keyword>
<feature type="signal peptide" evidence="4">
    <location>
        <begin position="1"/>
        <end position="16"/>
    </location>
</feature>
<sequence>MLIFFLLLLIKSFGQPDKKKEEDKQQEEFPSLQPLAQNLPQQVPVQELPPRFRGRGRYQRPPFRPQYFQQPPHQFRPHFYPQQTRYQQPRYLPPFQQQPRRPLEIPQPQQQPPGPPHVPQMPQQTRYPMYQRKEKELPKESPIPPQTPQKEEPVVRPKTTLPPQKVIPPQQTPPVHIQTQEVPKQKEEAVPQEITFYQKRKKEREREAEKLEFPFLPPKAKYPNRIPVTPDIYPMKKMLETLSSYSMCKFYMDQFVPDFIVHSRYWLGELCVDGHCNFPVKTTVKEGFILHGYWPHYYKNRNLFCCTNFFGPDNAENMLLRDQDLIKEVNLKWMSIGMCRFAIYQWDKHGSCTMKLFKGPNGPIDYMRTALNLYDEVDIWELLQKSELKVEAGKYYERKELKRIFKNYF</sequence>
<dbReference type="InterPro" id="IPR036430">
    <property type="entry name" value="RNase_T2-like_sf"/>
</dbReference>
<comment type="similarity">
    <text evidence="1 2">Belongs to the RNase T2 family.</text>
</comment>
<feature type="compositionally biased region" description="Low complexity" evidence="3">
    <location>
        <begin position="37"/>
        <end position="51"/>
    </location>
</feature>
<dbReference type="VEuPathDB" id="AmoebaDB:EIN_294490"/>
<dbReference type="KEGG" id="eiv:EIN_294490"/>
<dbReference type="GO" id="GO:0005576">
    <property type="term" value="C:extracellular region"/>
    <property type="evidence" value="ECO:0007669"/>
    <property type="project" value="TreeGrafter"/>
</dbReference>
<feature type="compositionally biased region" description="Low complexity" evidence="3">
    <location>
        <begin position="59"/>
        <end position="78"/>
    </location>
</feature>
<feature type="compositionally biased region" description="Pro residues" evidence="3">
    <location>
        <begin position="109"/>
        <end position="119"/>
    </location>
</feature>
<dbReference type="GO" id="GO:0003723">
    <property type="term" value="F:RNA binding"/>
    <property type="evidence" value="ECO:0007669"/>
    <property type="project" value="InterPro"/>
</dbReference>
<dbReference type="SUPFAM" id="SSF55895">
    <property type="entry name" value="Ribonuclease Rh-like"/>
    <property type="match status" value="1"/>
</dbReference>
<gene>
    <name evidence="5" type="ORF">EIN_294490</name>
</gene>
<organism evidence="5 6">
    <name type="scientific">Entamoeba invadens IP1</name>
    <dbReference type="NCBI Taxonomy" id="370355"/>
    <lineage>
        <taxon>Eukaryota</taxon>
        <taxon>Amoebozoa</taxon>
        <taxon>Evosea</taxon>
        <taxon>Archamoebae</taxon>
        <taxon>Mastigamoebida</taxon>
        <taxon>Entamoebidae</taxon>
        <taxon>Entamoeba</taxon>
    </lineage>
</organism>
<evidence type="ECO:0000256" key="2">
    <source>
        <dbReference type="RuleBase" id="RU004328"/>
    </source>
</evidence>
<dbReference type="PANTHER" id="PTHR11240:SF22">
    <property type="entry name" value="RIBONUCLEASE T2"/>
    <property type="match status" value="1"/>
</dbReference>
<dbReference type="PANTHER" id="PTHR11240">
    <property type="entry name" value="RIBONUCLEASE T2"/>
    <property type="match status" value="1"/>
</dbReference>
<feature type="compositionally biased region" description="Low complexity" evidence="3">
    <location>
        <begin position="93"/>
        <end position="108"/>
    </location>
</feature>
<evidence type="ECO:0000313" key="6">
    <source>
        <dbReference type="Proteomes" id="UP000014680"/>
    </source>
</evidence>
<dbReference type="InterPro" id="IPR001568">
    <property type="entry name" value="RNase_T2-like"/>
</dbReference>
<dbReference type="EMBL" id="KB206482">
    <property type="protein sequence ID" value="ELP90969.1"/>
    <property type="molecule type" value="Genomic_DNA"/>
</dbReference>
<feature type="compositionally biased region" description="Basic and acidic residues" evidence="3">
    <location>
        <begin position="16"/>
        <end position="27"/>
    </location>
</feature>
<dbReference type="AlphaFoldDB" id="L7FM72"/>
<dbReference type="RefSeq" id="XP_004257740.1">
    <property type="nucleotide sequence ID" value="XM_004257692.1"/>
</dbReference>
<evidence type="ECO:0000256" key="3">
    <source>
        <dbReference type="SAM" id="MobiDB-lite"/>
    </source>
</evidence>
<dbReference type="Proteomes" id="UP000014680">
    <property type="component" value="Unassembled WGS sequence"/>
</dbReference>
<protein>
    <submittedName>
        <fullName evidence="5">Uncharacterized protein</fullName>
    </submittedName>
</protein>
<dbReference type="OrthoDB" id="1435901at2759"/>
<dbReference type="Gene3D" id="3.90.730.10">
    <property type="entry name" value="Ribonuclease T2-like"/>
    <property type="match status" value="1"/>
</dbReference>
<dbReference type="InterPro" id="IPR033130">
    <property type="entry name" value="RNase_T2_His_AS_2"/>
</dbReference>
<reference evidence="5 6" key="1">
    <citation type="submission" date="2012-10" db="EMBL/GenBank/DDBJ databases">
        <authorList>
            <person name="Zafar N."/>
            <person name="Inman J."/>
            <person name="Hall N."/>
            <person name="Lorenzi H."/>
            <person name="Caler E."/>
        </authorList>
    </citation>
    <scope>NUCLEOTIDE SEQUENCE [LARGE SCALE GENOMIC DNA]</scope>
    <source>
        <strain evidence="5 6">IP1</strain>
    </source>
</reference>
<feature type="non-terminal residue" evidence="5">
    <location>
        <position position="409"/>
    </location>
</feature>
<feature type="non-terminal residue" evidence="5">
    <location>
        <position position="1"/>
    </location>
</feature>
<name>L7FM72_ENTIV</name>
<feature type="region of interest" description="Disordered" evidence="3">
    <location>
        <begin position="93"/>
        <end position="156"/>
    </location>
</feature>
<evidence type="ECO:0000256" key="1">
    <source>
        <dbReference type="ARBA" id="ARBA00007469"/>
    </source>
</evidence>
<keyword evidence="4" id="KW-0732">Signal</keyword>
<dbReference type="Pfam" id="PF00445">
    <property type="entry name" value="Ribonuclease_T2"/>
    <property type="match status" value="1"/>
</dbReference>
<dbReference type="GO" id="GO:0006401">
    <property type="term" value="P:RNA catabolic process"/>
    <property type="evidence" value="ECO:0007669"/>
    <property type="project" value="TreeGrafter"/>
</dbReference>
<proteinExistence type="inferred from homology"/>
<feature type="region of interest" description="Disordered" evidence="3">
    <location>
        <begin position="15"/>
        <end position="78"/>
    </location>
</feature>
<feature type="chain" id="PRO_5003974056" evidence="4">
    <location>
        <begin position="17"/>
        <end position="409"/>
    </location>
</feature>